<protein>
    <recommendedName>
        <fullName evidence="3">peptidylprolyl isomerase</fullName>
        <ecNumber evidence="3">5.2.1.8</ecNumber>
    </recommendedName>
</protein>
<proteinExistence type="inferred from homology"/>
<dbReference type="RefSeq" id="WP_381423189.1">
    <property type="nucleotide sequence ID" value="NZ_JBHSDH010000013.1"/>
</dbReference>
<evidence type="ECO:0000256" key="4">
    <source>
        <dbReference type="ARBA" id="ARBA00023110"/>
    </source>
</evidence>
<dbReference type="PANTHER" id="PTHR47245:SF2">
    <property type="entry name" value="PEPTIDYL-PROLYL CIS-TRANS ISOMERASE HP_0175-RELATED"/>
    <property type="match status" value="1"/>
</dbReference>
<evidence type="ECO:0000256" key="1">
    <source>
        <dbReference type="ARBA" id="ARBA00000971"/>
    </source>
</evidence>
<reference evidence="7" key="1">
    <citation type="journal article" date="2019" name="Int. J. Syst. Evol. Microbiol.">
        <title>The Global Catalogue of Microorganisms (GCM) 10K type strain sequencing project: providing services to taxonomists for standard genome sequencing and annotation.</title>
        <authorList>
            <consortium name="The Broad Institute Genomics Platform"/>
            <consortium name="The Broad Institute Genome Sequencing Center for Infectious Disease"/>
            <person name="Wu L."/>
            <person name="Ma J."/>
        </authorList>
    </citation>
    <scope>NUCLEOTIDE SEQUENCE [LARGE SCALE GENOMIC DNA]</scope>
    <source>
        <strain evidence="7">CECT 8531</strain>
    </source>
</reference>
<sequence length="281" mass="31743">MTMKDRIKGALREPLIHFLIAGLVIFLLFAWRGYGVDPASRTIIIDEAQVSRLGKSFEQTFQREPSPKEVDGLIREYIKEEIYYREALRLGLDSEDPVIRRRLRSKMEFLAQAKLDSVRPTDAALQKMIDANPQKYAADARYSFDQIYLNAFDPEIAGSKAEALLSKLKSGADWQSLGDNLSVPKSMDDIPRSEIERQFGEEFTKGLSSLADAPKNSWVGPIGSGFGIHLLRIRSAAAASKPKLADVRQAVENDWRAETMEKREEEAYNVLLSAYDIEIKK</sequence>
<evidence type="ECO:0000259" key="5">
    <source>
        <dbReference type="Pfam" id="PF13145"/>
    </source>
</evidence>
<accession>A0ABV8RJM1</accession>
<dbReference type="EC" id="5.2.1.8" evidence="3"/>
<organism evidence="6 7">
    <name type="scientific">Sphingorhabdus arenilitoris</name>
    <dbReference type="NCBI Taxonomy" id="1490041"/>
    <lineage>
        <taxon>Bacteria</taxon>
        <taxon>Pseudomonadati</taxon>
        <taxon>Pseudomonadota</taxon>
        <taxon>Alphaproteobacteria</taxon>
        <taxon>Sphingomonadales</taxon>
        <taxon>Sphingomonadaceae</taxon>
        <taxon>Sphingorhabdus</taxon>
    </lineage>
</organism>
<gene>
    <name evidence="6" type="ORF">ACFOWX_08595</name>
</gene>
<dbReference type="InterPro" id="IPR000297">
    <property type="entry name" value="PPIase_PpiC"/>
</dbReference>
<feature type="domain" description="PpiC" evidence="5">
    <location>
        <begin position="120"/>
        <end position="249"/>
    </location>
</feature>
<dbReference type="InterPro" id="IPR050245">
    <property type="entry name" value="PrsA_foldase"/>
</dbReference>
<evidence type="ECO:0000313" key="6">
    <source>
        <dbReference type="EMBL" id="MFC4292471.1"/>
    </source>
</evidence>
<dbReference type="Pfam" id="PF13145">
    <property type="entry name" value="Rotamase_2"/>
    <property type="match status" value="1"/>
</dbReference>
<comment type="caution">
    <text evidence="6">The sequence shown here is derived from an EMBL/GenBank/DDBJ whole genome shotgun (WGS) entry which is preliminary data.</text>
</comment>
<keyword evidence="4" id="KW-0697">Rotamase</keyword>
<dbReference type="GO" id="GO:0016853">
    <property type="term" value="F:isomerase activity"/>
    <property type="evidence" value="ECO:0007669"/>
    <property type="project" value="UniProtKB-KW"/>
</dbReference>
<dbReference type="EMBL" id="JBHSDH010000013">
    <property type="protein sequence ID" value="MFC4292471.1"/>
    <property type="molecule type" value="Genomic_DNA"/>
</dbReference>
<evidence type="ECO:0000256" key="3">
    <source>
        <dbReference type="ARBA" id="ARBA00013194"/>
    </source>
</evidence>
<keyword evidence="7" id="KW-1185">Reference proteome</keyword>
<comment type="similarity">
    <text evidence="2">Belongs to the PpiC/parvulin rotamase family.</text>
</comment>
<keyword evidence="6" id="KW-0413">Isomerase</keyword>
<comment type="catalytic activity">
    <reaction evidence="1">
        <text>[protein]-peptidylproline (omega=180) = [protein]-peptidylproline (omega=0)</text>
        <dbReference type="Rhea" id="RHEA:16237"/>
        <dbReference type="Rhea" id="RHEA-COMP:10747"/>
        <dbReference type="Rhea" id="RHEA-COMP:10748"/>
        <dbReference type="ChEBI" id="CHEBI:83833"/>
        <dbReference type="ChEBI" id="CHEBI:83834"/>
        <dbReference type="EC" id="5.2.1.8"/>
    </reaction>
</comment>
<name>A0ABV8RJM1_9SPHN</name>
<dbReference type="Proteomes" id="UP001595887">
    <property type="component" value="Unassembled WGS sequence"/>
</dbReference>
<dbReference type="PANTHER" id="PTHR47245">
    <property type="entry name" value="PEPTIDYLPROLYL ISOMERASE"/>
    <property type="match status" value="1"/>
</dbReference>
<evidence type="ECO:0000313" key="7">
    <source>
        <dbReference type="Proteomes" id="UP001595887"/>
    </source>
</evidence>
<evidence type="ECO:0000256" key="2">
    <source>
        <dbReference type="ARBA" id="ARBA00007656"/>
    </source>
</evidence>